<evidence type="ECO:0000313" key="2">
    <source>
        <dbReference type="Proteomes" id="UP001055811"/>
    </source>
</evidence>
<dbReference type="Proteomes" id="UP001055811">
    <property type="component" value="Linkage Group LG04"/>
</dbReference>
<protein>
    <submittedName>
        <fullName evidence="1">Uncharacterized protein</fullName>
    </submittedName>
</protein>
<proteinExistence type="predicted"/>
<comment type="caution">
    <text evidence="1">The sequence shown here is derived from an EMBL/GenBank/DDBJ whole genome shotgun (WGS) entry which is preliminary data.</text>
</comment>
<name>A0ACB9DV45_CICIN</name>
<reference evidence="2" key="1">
    <citation type="journal article" date="2022" name="Mol. Ecol. Resour.">
        <title>The genomes of chicory, endive, great burdock and yacon provide insights into Asteraceae palaeo-polyploidization history and plant inulin production.</title>
        <authorList>
            <person name="Fan W."/>
            <person name="Wang S."/>
            <person name="Wang H."/>
            <person name="Wang A."/>
            <person name="Jiang F."/>
            <person name="Liu H."/>
            <person name="Zhao H."/>
            <person name="Xu D."/>
            <person name="Zhang Y."/>
        </authorList>
    </citation>
    <scope>NUCLEOTIDE SEQUENCE [LARGE SCALE GENOMIC DNA]</scope>
    <source>
        <strain evidence="2">cv. Punajuju</strain>
    </source>
</reference>
<dbReference type="EMBL" id="CM042012">
    <property type="protein sequence ID" value="KAI3750101.1"/>
    <property type="molecule type" value="Genomic_DNA"/>
</dbReference>
<gene>
    <name evidence="1" type="ORF">L2E82_20726</name>
</gene>
<keyword evidence="2" id="KW-1185">Reference proteome</keyword>
<accession>A0ACB9DV45</accession>
<organism evidence="1 2">
    <name type="scientific">Cichorium intybus</name>
    <name type="common">Chicory</name>
    <dbReference type="NCBI Taxonomy" id="13427"/>
    <lineage>
        <taxon>Eukaryota</taxon>
        <taxon>Viridiplantae</taxon>
        <taxon>Streptophyta</taxon>
        <taxon>Embryophyta</taxon>
        <taxon>Tracheophyta</taxon>
        <taxon>Spermatophyta</taxon>
        <taxon>Magnoliopsida</taxon>
        <taxon>eudicotyledons</taxon>
        <taxon>Gunneridae</taxon>
        <taxon>Pentapetalae</taxon>
        <taxon>asterids</taxon>
        <taxon>campanulids</taxon>
        <taxon>Asterales</taxon>
        <taxon>Asteraceae</taxon>
        <taxon>Cichorioideae</taxon>
        <taxon>Cichorieae</taxon>
        <taxon>Cichoriinae</taxon>
        <taxon>Cichorium</taxon>
    </lineage>
</organism>
<evidence type="ECO:0000313" key="1">
    <source>
        <dbReference type="EMBL" id="KAI3750101.1"/>
    </source>
</evidence>
<sequence length="618" mass="69193">MQIVLKHQLKTTRCLIFRPLSTLLKPNSFLDINFTSLGNVSPLDDHKENHLQLIDLDLLVQLQHGSHGSVCNSYALNKLISSCATSRSLYTGIQIHSFVFKLGFCSHVYISTALVDMYGKCGVISDAHKLFDETPHRNVITWNSLISGYLHTHYVDFSLDLFVAMLRLGIYPTHFTISTVLVGCSQLETLELGEQLHGLSTKFGFLYNIVVCTSLLEMYWKCSKLDDSRRIFEDMPCKNLVSWTSMITGYTQNQQTKMAMYIFKKMLDSVHKADSIAYNTLLSSFSNPEDMIHCEQIHCSIIKQGLDSDVYLSVTLVTVYSKCSNSLQDFQKICATLPLRNKITCNAIISGFANMGNGEKALGFFSEMRQAGIDTDFFTISTVLKVIGVMSVFKEGKQLHGLIVKQAFNSNIYIQNALISMYAKCGNIHEAKRMFTSMMVHDTVSWNSLLSGYAQHGYGSEAVELFEQMRKTKVKPDLTTFLIVISACGHVGLVNKGLEYFELMRNYGSPKVEHYACIVDLYGRAGFLDEAEMFVDNMGMEAGPAVYKALLSACRVYGNKEMGMRLSRKIVGLFPDDSGVYVQVSSILASGGFWDDSFKAHSVMCSKGIKKKVGCSWI</sequence>
<reference evidence="1 2" key="2">
    <citation type="journal article" date="2022" name="Mol. Ecol. Resour.">
        <title>The genomes of chicory, endive, great burdock and yacon provide insights into Asteraceae paleo-polyploidization history and plant inulin production.</title>
        <authorList>
            <person name="Fan W."/>
            <person name="Wang S."/>
            <person name="Wang H."/>
            <person name="Wang A."/>
            <person name="Jiang F."/>
            <person name="Liu H."/>
            <person name="Zhao H."/>
            <person name="Xu D."/>
            <person name="Zhang Y."/>
        </authorList>
    </citation>
    <scope>NUCLEOTIDE SEQUENCE [LARGE SCALE GENOMIC DNA]</scope>
    <source>
        <strain evidence="2">cv. Punajuju</strain>
        <tissue evidence="1">Leaves</tissue>
    </source>
</reference>